<name>A0A5C6C4S5_9BACT</name>
<evidence type="ECO:0000256" key="1">
    <source>
        <dbReference type="SAM" id="MobiDB-lite"/>
    </source>
</evidence>
<evidence type="ECO:0000313" key="4">
    <source>
        <dbReference type="Proteomes" id="UP000319908"/>
    </source>
</evidence>
<dbReference type="InterPro" id="IPR025306">
    <property type="entry name" value="Zn-bnd_dom_prob"/>
</dbReference>
<accession>A0A5C6C4S5</accession>
<sequence>MTRKTDKYAQFADHPRYGRRPNVSGLNPSPMDRDVHLHWNATTQKEIVAQYKAVVGKEWPYGDFSAYCDRTQRIPNTAIAADLSQQTPATVPVTHYFDLERQCRDCKRPFIFFAEEQKYWYEQLGFGLESDCVRCVDCRKQQQGIARHREIYESLFHLANRTDQQSLEMADACLWLIEHDAFTTRQTERVRMLLNSIPEDAYTRKRSRYSDLFNRVLADEADRGEP</sequence>
<reference evidence="3 4" key="1">
    <citation type="journal article" date="2020" name="Antonie Van Leeuwenhoek">
        <title>Rhodopirellula heiligendammensis sp. nov., Rhodopirellula pilleata sp. nov., and Rhodopirellula solitaria sp. nov. isolated from natural or artificial marine surfaces in Northern Germany and California, USA, and emended description of the genus Rhodopirellula.</title>
        <authorList>
            <person name="Kallscheuer N."/>
            <person name="Wiegand S."/>
            <person name="Jogler M."/>
            <person name="Boedeker C."/>
            <person name="Peeters S.H."/>
            <person name="Rast P."/>
            <person name="Heuer A."/>
            <person name="Jetten M.S.M."/>
            <person name="Rohde M."/>
            <person name="Jogler C."/>
        </authorList>
    </citation>
    <scope>NUCLEOTIDE SEQUENCE [LARGE SCALE GENOMIC DNA]</scope>
    <source>
        <strain evidence="3 4">Poly21</strain>
    </source>
</reference>
<protein>
    <recommendedName>
        <fullName evidence="2">Probable zinc-binding domain-containing protein</fullName>
    </recommendedName>
</protein>
<dbReference type="AlphaFoldDB" id="A0A5C6C4S5"/>
<feature type="domain" description="Probable zinc-binding" evidence="2">
    <location>
        <begin position="98"/>
        <end position="144"/>
    </location>
</feature>
<comment type="caution">
    <text evidence="3">The sequence shown here is derived from an EMBL/GenBank/DDBJ whole genome shotgun (WGS) entry which is preliminary data.</text>
</comment>
<organism evidence="3 4">
    <name type="scientific">Allorhodopirellula heiligendammensis</name>
    <dbReference type="NCBI Taxonomy" id="2714739"/>
    <lineage>
        <taxon>Bacteria</taxon>
        <taxon>Pseudomonadati</taxon>
        <taxon>Planctomycetota</taxon>
        <taxon>Planctomycetia</taxon>
        <taxon>Pirellulales</taxon>
        <taxon>Pirellulaceae</taxon>
        <taxon>Allorhodopirellula</taxon>
    </lineage>
</organism>
<dbReference type="Pfam" id="PF13451">
    <property type="entry name" value="zf_Tbcl"/>
    <property type="match status" value="1"/>
</dbReference>
<gene>
    <name evidence="3" type="ORF">Poly21_13590</name>
</gene>
<feature type="region of interest" description="Disordered" evidence="1">
    <location>
        <begin position="1"/>
        <end position="29"/>
    </location>
</feature>
<evidence type="ECO:0000259" key="2">
    <source>
        <dbReference type="Pfam" id="PF13451"/>
    </source>
</evidence>
<dbReference type="Proteomes" id="UP000319908">
    <property type="component" value="Unassembled WGS sequence"/>
</dbReference>
<evidence type="ECO:0000313" key="3">
    <source>
        <dbReference type="EMBL" id="TWU19188.1"/>
    </source>
</evidence>
<proteinExistence type="predicted"/>
<dbReference type="RefSeq" id="WP_302117859.1">
    <property type="nucleotide sequence ID" value="NZ_SJPU01000001.1"/>
</dbReference>
<keyword evidence="4" id="KW-1185">Reference proteome</keyword>
<dbReference type="EMBL" id="SJPU01000001">
    <property type="protein sequence ID" value="TWU19188.1"/>
    <property type="molecule type" value="Genomic_DNA"/>
</dbReference>